<sequence length="52" mass="6080">FTGGHPADISYDKRLHEKWSNTVGISETATARFEYQLSDDWKTRLTYGWNND</sequence>
<gene>
    <name evidence="1" type="ORF">APX70_07979</name>
</gene>
<feature type="non-terminal residue" evidence="1">
    <location>
        <position position="1"/>
    </location>
</feature>
<evidence type="ECO:0000313" key="2">
    <source>
        <dbReference type="Proteomes" id="UP000282378"/>
    </source>
</evidence>
<dbReference type="Proteomes" id="UP000282378">
    <property type="component" value="Unassembled WGS sequence"/>
</dbReference>
<protein>
    <recommendedName>
        <fullName evidence="3">TonB-dependent siderophore receptor</fullName>
    </recommendedName>
</protein>
<accession>A0A3M2XDP1</accession>
<reference evidence="1 2" key="1">
    <citation type="submission" date="2018-08" db="EMBL/GenBank/DDBJ databases">
        <title>Recombination of ecologically and evolutionarily significant loci maintains genetic cohesion in the Pseudomonas syringae species complex.</title>
        <authorList>
            <person name="Dillon M."/>
            <person name="Thakur S."/>
            <person name="Almeida R.N.D."/>
            <person name="Weir B.S."/>
            <person name="Guttman D.S."/>
        </authorList>
    </citation>
    <scope>NUCLEOTIDE SEQUENCE [LARGE SCALE GENOMIC DNA]</scope>
    <source>
        <strain evidence="1 2">88_10</strain>
    </source>
</reference>
<proteinExistence type="predicted"/>
<evidence type="ECO:0000313" key="1">
    <source>
        <dbReference type="EMBL" id="RML61869.1"/>
    </source>
</evidence>
<organism evidence="1 2">
    <name type="scientific">Pseudomonas syringae pv. maculicola</name>
    <dbReference type="NCBI Taxonomy" id="59511"/>
    <lineage>
        <taxon>Bacteria</taxon>
        <taxon>Pseudomonadati</taxon>
        <taxon>Pseudomonadota</taxon>
        <taxon>Gammaproteobacteria</taxon>
        <taxon>Pseudomonadales</taxon>
        <taxon>Pseudomonadaceae</taxon>
        <taxon>Pseudomonas</taxon>
    </lineage>
</organism>
<evidence type="ECO:0008006" key="3">
    <source>
        <dbReference type="Google" id="ProtNLM"/>
    </source>
</evidence>
<feature type="non-terminal residue" evidence="1">
    <location>
        <position position="52"/>
    </location>
</feature>
<dbReference type="AlphaFoldDB" id="A0A3M2XDP1"/>
<comment type="caution">
    <text evidence="1">The sequence shown here is derived from an EMBL/GenBank/DDBJ whole genome shotgun (WGS) entry which is preliminary data.</text>
</comment>
<dbReference type="EMBL" id="RBNL01002943">
    <property type="protein sequence ID" value="RML61869.1"/>
    <property type="molecule type" value="Genomic_DNA"/>
</dbReference>
<name>A0A3M2XDP1_PSEYM</name>